<reference evidence="13 14" key="1">
    <citation type="submission" date="2024-02" db="EMBL/GenBank/DDBJ databases">
        <title>De novo assembly and annotation of 12 fungi associated with fruit tree decline syndrome in Ontario, Canada.</title>
        <authorList>
            <person name="Sulman M."/>
            <person name="Ellouze W."/>
            <person name="Ilyukhin E."/>
        </authorList>
    </citation>
    <scope>NUCLEOTIDE SEQUENCE [LARGE SCALE GENOMIC DNA]</scope>
    <source>
        <strain evidence="13 14">M42-189</strain>
    </source>
</reference>
<dbReference type="PANTHER" id="PTHR31616:SF12">
    <property type="entry name" value="GLUCOAMYLASE"/>
    <property type="match status" value="1"/>
</dbReference>
<keyword evidence="14" id="KW-1185">Reference proteome</keyword>
<evidence type="ECO:0000256" key="11">
    <source>
        <dbReference type="ARBA" id="ARBA00033473"/>
    </source>
</evidence>
<dbReference type="InterPro" id="IPR002044">
    <property type="entry name" value="CBM20"/>
</dbReference>
<dbReference type="InterPro" id="IPR000165">
    <property type="entry name" value="Glucoamylase"/>
</dbReference>
<dbReference type="SUPFAM" id="SSF48208">
    <property type="entry name" value="Six-hairpin glycosidases"/>
    <property type="match status" value="1"/>
</dbReference>
<evidence type="ECO:0000256" key="10">
    <source>
        <dbReference type="ARBA" id="ARBA00033442"/>
    </source>
</evidence>
<dbReference type="SUPFAM" id="SSF49452">
    <property type="entry name" value="Starch-binding domain-like"/>
    <property type="match status" value="1"/>
</dbReference>
<keyword evidence="8" id="KW-0326">Glycosidase</keyword>
<keyword evidence="9" id="KW-0624">Polysaccharide degradation</keyword>
<keyword evidence="5 13" id="KW-0378">Hydrolase</keyword>
<accession>A0ABR3S2B9</accession>
<proteinExistence type="inferred from homology"/>
<evidence type="ECO:0000313" key="13">
    <source>
        <dbReference type="EMBL" id="KAL1610638.1"/>
    </source>
</evidence>
<dbReference type="PANTHER" id="PTHR31616">
    <property type="entry name" value="TREHALASE"/>
    <property type="match status" value="1"/>
</dbReference>
<feature type="domain" description="CBM20" evidence="12">
    <location>
        <begin position="430"/>
        <end position="535"/>
    </location>
</feature>
<evidence type="ECO:0000256" key="7">
    <source>
        <dbReference type="ARBA" id="ARBA00023277"/>
    </source>
</evidence>
<dbReference type="EMBL" id="JAKJXO020000002">
    <property type="protein sequence ID" value="KAL1610638.1"/>
    <property type="molecule type" value="Genomic_DNA"/>
</dbReference>
<dbReference type="SMART" id="SM01065">
    <property type="entry name" value="CBM_2"/>
    <property type="match status" value="1"/>
</dbReference>
<evidence type="ECO:0000313" key="14">
    <source>
        <dbReference type="Proteomes" id="UP001521785"/>
    </source>
</evidence>
<comment type="catalytic activity">
    <reaction evidence="1">
        <text>Hydrolysis of terminal (1-&gt;4)-linked alpha-D-glucose residues successively from non-reducing ends of the chains with release of beta-D-glucose.</text>
        <dbReference type="EC" id="3.2.1.3"/>
    </reaction>
</comment>
<evidence type="ECO:0000256" key="8">
    <source>
        <dbReference type="ARBA" id="ARBA00023295"/>
    </source>
</evidence>
<dbReference type="Proteomes" id="UP001521785">
    <property type="component" value="Unassembled WGS sequence"/>
</dbReference>
<comment type="similarity">
    <text evidence="2">Belongs to the glycosyl hydrolase 15 family.</text>
</comment>
<keyword evidence="7" id="KW-0119">Carbohydrate metabolism</keyword>
<dbReference type="InterPro" id="IPR011613">
    <property type="entry name" value="GH15-like"/>
</dbReference>
<dbReference type="GO" id="GO:0016787">
    <property type="term" value="F:hydrolase activity"/>
    <property type="evidence" value="ECO:0007669"/>
    <property type="project" value="UniProtKB-KW"/>
</dbReference>
<dbReference type="EC" id="3.2.1.3" evidence="3"/>
<name>A0ABR3S2B9_9PLEO</name>
<sequence length="535" mass="59194">MVSKTLIDRFIRTGDQRLQLAINSFITAQASIQTVQSPSGTLVDGKGLAEPRFLPNITADPGNRGRPKHDGPALRAIALVTYGRWLFSNGNEDLARNVVWPIVRNDLNYVAEFWSKPGLTFWSTPSNDSLSFFITAAHHRALVEGAVFAKTIGQTCLYCESQAPEILCKLQDYRWKVGEHYGCITTDLAGEFPISERSGCDTSTLLSAISNFDPEAGCNDETFQPCSQPMLRNHKEVVDQFRGWDINADISAGEAVAIGRYPEDNHGNAWYPPTLAAAELLYASLYAYTKFGSITIGDTSLPFWTPIYAPARTGLFRNNASDPSEVSTYNALYTAMKSYADGFVEVVLSSLPKNGSLSEQFSKVDGKPLGARHFSWSYGAWLSMMDRREGRVPASWNALGASHVPSNCSTGGVKGSYSPANDTQWPTFPCKAVEKVQVTFNVLRVVGEGEGVFVYGSVLELGKWDERNMVRMDGERYDAKRLPLWSVAVEIPLGTKFEYRYKVDGSSGMESKTFGFQVEKETCWYAVATNDTWVE</sequence>
<dbReference type="Gene3D" id="2.60.40.10">
    <property type="entry name" value="Immunoglobulins"/>
    <property type="match status" value="1"/>
</dbReference>
<dbReference type="Pfam" id="PF00723">
    <property type="entry name" value="Glyco_hydro_15"/>
    <property type="match status" value="1"/>
</dbReference>
<keyword evidence="4" id="KW-0732">Signal</keyword>
<dbReference type="PRINTS" id="PR00736">
    <property type="entry name" value="GLHYDRLASE15"/>
</dbReference>
<evidence type="ECO:0000256" key="2">
    <source>
        <dbReference type="ARBA" id="ARBA00006188"/>
    </source>
</evidence>
<keyword evidence="6" id="KW-0325">Glycoprotein</keyword>
<organism evidence="13 14">
    <name type="scientific">Paraconiothyrium brasiliense</name>
    <dbReference type="NCBI Taxonomy" id="300254"/>
    <lineage>
        <taxon>Eukaryota</taxon>
        <taxon>Fungi</taxon>
        <taxon>Dikarya</taxon>
        <taxon>Ascomycota</taxon>
        <taxon>Pezizomycotina</taxon>
        <taxon>Dothideomycetes</taxon>
        <taxon>Pleosporomycetidae</taxon>
        <taxon>Pleosporales</taxon>
        <taxon>Massarineae</taxon>
        <taxon>Didymosphaeriaceae</taxon>
        <taxon>Paraconiothyrium</taxon>
    </lineage>
</organism>
<evidence type="ECO:0000256" key="9">
    <source>
        <dbReference type="ARBA" id="ARBA00023326"/>
    </source>
</evidence>
<dbReference type="InterPro" id="IPR013783">
    <property type="entry name" value="Ig-like_fold"/>
</dbReference>
<evidence type="ECO:0000256" key="3">
    <source>
        <dbReference type="ARBA" id="ARBA00012593"/>
    </source>
</evidence>
<dbReference type="Gene3D" id="1.50.10.10">
    <property type="match status" value="1"/>
</dbReference>
<dbReference type="InterPro" id="IPR008928">
    <property type="entry name" value="6-hairpin_glycosidase_sf"/>
</dbReference>
<dbReference type="InterPro" id="IPR012341">
    <property type="entry name" value="6hp_glycosidase-like_sf"/>
</dbReference>
<evidence type="ECO:0000259" key="12">
    <source>
        <dbReference type="PROSITE" id="PS51166"/>
    </source>
</evidence>
<protein>
    <recommendedName>
        <fullName evidence="3">glucan 1,4-alpha-glucosidase</fullName>
        <ecNumber evidence="3">3.2.1.3</ecNumber>
    </recommendedName>
    <alternativeName>
        <fullName evidence="11">1,4-alpha-D-glucan glucohydrolase</fullName>
    </alternativeName>
    <alternativeName>
        <fullName evidence="10">Glucan 1,4-alpha-glucosidase</fullName>
    </alternativeName>
</protein>
<dbReference type="Pfam" id="PF00686">
    <property type="entry name" value="CBM_20"/>
    <property type="match status" value="1"/>
</dbReference>
<gene>
    <name evidence="13" type="primary">gla1</name>
    <name evidence="13" type="ORF">SLS60_002308</name>
</gene>
<evidence type="ECO:0000256" key="1">
    <source>
        <dbReference type="ARBA" id="ARBA00001863"/>
    </source>
</evidence>
<dbReference type="PROSITE" id="PS51166">
    <property type="entry name" value="CBM20"/>
    <property type="match status" value="1"/>
</dbReference>
<dbReference type="InterPro" id="IPR013784">
    <property type="entry name" value="Carb-bd-like_fold"/>
</dbReference>
<evidence type="ECO:0000256" key="6">
    <source>
        <dbReference type="ARBA" id="ARBA00023180"/>
    </source>
</evidence>
<evidence type="ECO:0000256" key="4">
    <source>
        <dbReference type="ARBA" id="ARBA00022729"/>
    </source>
</evidence>
<evidence type="ECO:0000256" key="5">
    <source>
        <dbReference type="ARBA" id="ARBA00022801"/>
    </source>
</evidence>
<comment type="caution">
    <text evidence="13">The sequence shown here is derived from an EMBL/GenBank/DDBJ whole genome shotgun (WGS) entry which is preliminary data.</text>
</comment>